<proteinExistence type="predicted"/>
<dbReference type="GO" id="GO:0004343">
    <property type="term" value="F:glucosamine 6-phosphate N-acetyltransferase activity"/>
    <property type="evidence" value="ECO:0007669"/>
    <property type="project" value="TreeGrafter"/>
</dbReference>
<keyword evidence="3" id="KW-1185">Reference proteome</keyword>
<reference evidence="2 3" key="1">
    <citation type="submission" date="2019-01" db="EMBL/GenBank/DDBJ databases">
        <title>Complete genome sequence of Cohnella hallensis HS21 isolated from Korean fir (Abies koreana) rhizospheric soil.</title>
        <authorList>
            <person name="Jiang L."/>
            <person name="Kang S.W."/>
            <person name="Kim S."/>
            <person name="Jung J."/>
            <person name="Kim C.Y."/>
            <person name="Kim D.H."/>
            <person name="Kim S.W."/>
            <person name="Lee J."/>
        </authorList>
    </citation>
    <scope>NUCLEOTIDE SEQUENCE [LARGE SCALE GENOMIC DNA]</scope>
    <source>
        <strain evidence="2 3">HS21</strain>
    </source>
</reference>
<feature type="domain" description="N-acetyltransferase" evidence="1">
    <location>
        <begin position="6"/>
        <end position="150"/>
    </location>
</feature>
<evidence type="ECO:0000313" key="3">
    <source>
        <dbReference type="Proteomes" id="UP000289856"/>
    </source>
</evidence>
<dbReference type="InterPro" id="IPR039143">
    <property type="entry name" value="GNPNAT1-like"/>
</dbReference>
<evidence type="ECO:0000259" key="1">
    <source>
        <dbReference type="PROSITE" id="PS51186"/>
    </source>
</evidence>
<dbReference type="EMBL" id="AP019400">
    <property type="protein sequence ID" value="BBI33715.1"/>
    <property type="molecule type" value="Genomic_DNA"/>
</dbReference>
<dbReference type="Proteomes" id="UP000289856">
    <property type="component" value="Chromosome"/>
</dbReference>
<dbReference type="AlphaFoldDB" id="A0A3T1D6L4"/>
<accession>A0A3T1D6L4</accession>
<gene>
    <name evidence="2" type="primary">yyaT</name>
    <name evidence="2" type="ORF">KCTCHS21_31140</name>
</gene>
<sequence>MKIMMMKCKRVTTHDELMQAAKVREEVFVKEQGVPSELEIDEYDISPDACYHFIVVEEGQAIAAGRFKRFEEEAAKMQRIAVLKPYRGMGVGKLLLQKMEEEAKADGFKASVLDAQCSAEVFYSKLGYLVESEEPFLDADIWHVRMRKSL</sequence>
<dbReference type="CDD" id="cd04301">
    <property type="entry name" value="NAT_SF"/>
    <property type="match status" value="1"/>
</dbReference>
<dbReference type="PROSITE" id="PS51186">
    <property type="entry name" value="GNAT"/>
    <property type="match status" value="1"/>
</dbReference>
<protein>
    <recommendedName>
        <fullName evidence="1">N-acetyltransferase domain-containing protein</fullName>
    </recommendedName>
</protein>
<dbReference type="SUPFAM" id="SSF55729">
    <property type="entry name" value="Acyl-CoA N-acyltransferases (Nat)"/>
    <property type="match status" value="1"/>
</dbReference>
<dbReference type="PANTHER" id="PTHR13355:SF11">
    <property type="entry name" value="GLUCOSAMINE 6-PHOSPHATE N-ACETYLTRANSFERASE"/>
    <property type="match status" value="1"/>
</dbReference>
<dbReference type="Gene3D" id="3.40.630.30">
    <property type="match status" value="1"/>
</dbReference>
<evidence type="ECO:0000313" key="2">
    <source>
        <dbReference type="EMBL" id="BBI33715.1"/>
    </source>
</evidence>
<dbReference type="InterPro" id="IPR016181">
    <property type="entry name" value="Acyl_CoA_acyltransferase"/>
</dbReference>
<dbReference type="InterPro" id="IPR000182">
    <property type="entry name" value="GNAT_dom"/>
</dbReference>
<dbReference type="Pfam" id="PF13673">
    <property type="entry name" value="Acetyltransf_10"/>
    <property type="match status" value="1"/>
</dbReference>
<dbReference type="KEGG" id="cohn:KCTCHS21_31140"/>
<name>A0A3T1D6L4_9BACL</name>
<dbReference type="PANTHER" id="PTHR13355">
    <property type="entry name" value="GLUCOSAMINE 6-PHOSPHATE N-ACETYLTRANSFERASE"/>
    <property type="match status" value="1"/>
</dbReference>
<organism evidence="2 3">
    <name type="scientific">Cohnella abietis</name>
    <dbReference type="NCBI Taxonomy" id="2507935"/>
    <lineage>
        <taxon>Bacteria</taxon>
        <taxon>Bacillati</taxon>
        <taxon>Bacillota</taxon>
        <taxon>Bacilli</taxon>
        <taxon>Bacillales</taxon>
        <taxon>Paenibacillaceae</taxon>
        <taxon>Cohnella</taxon>
    </lineage>
</organism>